<dbReference type="OrthoDB" id="9806267at2"/>
<dbReference type="Proteomes" id="UP000199545">
    <property type="component" value="Unassembled WGS sequence"/>
</dbReference>
<dbReference type="GO" id="GO:0008745">
    <property type="term" value="F:N-acetylmuramoyl-L-alanine amidase activity"/>
    <property type="evidence" value="ECO:0007669"/>
    <property type="project" value="InterPro"/>
</dbReference>
<dbReference type="STRING" id="46223.SAMN05421852_106138"/>
<dbReference type="GO" id="GO:0009253">
    <property type="term" value="P:peptidoglycan catabolic process"/>
    <property type="evidence" value="ECO:0007669"/>
    <property type="project" value="InterPro"/>
</dbReference>
<feature type="chain" id="PRO_5011493003" evidence="2">
    <location>
        <begin position="26"/>
        <end position="247"/>
    </location>
</feature>
<dbReference type="Gene3D" id="3.40.630.40">
    <property type="entry name" value="Zn-dependent exopeptidases"/>
    <property type="match status" value="1"/>
</dbReference>
<dbReference type="RefSeq" id="WP_093229501.1">
    <property type="nucleotide sequence ID" value="NZ_FORR01000006.1"/>
</dbReference>
<protein>
    <submittedName>
        <fullName evidence="4">N-acetylmuramoyl-L-alanine amidase</fullName>
    </submittedName>
</protein>
<dbReference type="InterPro" id="IPR050695">
    <property type="entry name" value="N-acetylmuramoyl_amidase_3"/>
</dbReference>
<evidence type="ECO:0000313" key="4">
    <source>
        <dbReference type="EMBL" id="SFJ25558.1"/>
    </source>
</evidence>
<dbReference type="EMBL" id="FORR01000006">
    <property type="protein sequence ID" value="SFJ25558.1"/>
    <property type="molecule type" value="Genomic_DNA"/>
</dbReference>
<dbReference type="PANTHER" id="PTHR30404:SF0">
    <property type="entry name" value="N-ACETYLMURAMOYL-L-ALANINE AMIDASE AMIC"/>
    <property type="match status" value="1"/>
</dbReference>
<dbReference type="Pfam" id="PF01520">
    <property type="entry name" value="Amidase_3"/>
    <property type="match status" value="1"/>
</dbReference>
<dbReference type="GO" id="GO:0030288">
    <property type="term" value="C:outer membrane-bounded periplasmic space"/>
    <property type="evidence" value="ECO:0007669"/>
    <property type="project" value="TreeGrafter"/>
</dbReference>
<sequence>MKKTFFLLAAAFCLSVMSVSPVAFAAEKGPQIANEPMWDTAPPPANYDPALKKVLDTKAPKDKRASALANPIIVIDPGHGGSDPGAIGNNLQEKNITLDIALKSRAYLLANYPVTVYMTRSSDTTVSLENRVALANNVGADFFVSMHINSYTDPAASGLETYHYYGSVNGTRLATDIYNKLKNSYSVLRGVKEAGFYVLKYTNMPASLGETGFITNPTDAANLANSNFRQTLATQYAQGMHVYWWGF</sequence>
<keyword evidence="1" id="KW-0378">Hydrolase</keyword>
<gene>
    <name evidence="4" type="ORF">SAMN05421852_106138</name>
</gene>
<dbReference type="InterPro" id="IPR002508">
    <property type="entry name" value="MurNAc-LAA_cat"/>
</dbReference>
<evidence type="ECO:0000256" key="1">
    <source>
        <dbReference type="ARBA" id="ARBA00022801"/>
    </source>
</evidence>
<accession>A0A1I3PV74</accession>
<evidence type="ECO:0000259" key="3">
    <source>
        <dbReference type="SMART" id="SM00646"/>
    </source>
</evidence>
<feature type="domain" description="MurNAc-LAA" evidence="3">
    <location>
        <begin position="132"/>
        <end position="241"/>
    </location>
</feature>
<evidence type="ECO:0000313" key="5">
    <source>
        <dbReference type="Proteomes" id="UP000199545"/>
    </source>
</evidence>
<dbReference type="CDD" id="cd02696">
    <property type="entry name" value="MurNAc-LAA"/>
    <property type="match status" value="1"/>
</dbReference>
<feature type="signal peptide" evidence="2">
    <location>
        <begin position="1"/>
        <end position="25"/>
    </location>
</feature>
<dbReference type="SMART" id="SM00646">
    <property type="entry name" value="Ami_3"/>
    <property type="match status" value="1"/>
</dbReference>
<name>A0A1I3PV74_9BACL</name>
<organism evidence="4 5">
    <name type="scientific">Thermoflavimicrobium dichotomicum</name>
    <dbReference type="NCBI Taxonomy" id="46223"/>
    <lineage>
        <taxon>Bacteria</taxon>
        <taxon>Bacillati</taxon>
        <taxon>Bacillota</taxon>
        <taxon>Bacilli</taxon>
        <taxon>Bacillales</taxon>
        <taxon>Thermoactinomycetaceae</taxon>
        <taxon>Thermoflavimicrobium</taxon>
    </lineage>
</organism>
<dbReference type="SUPFAM" id="SSF53187">
    <property type="entry name" value="Zn-dependent exopeptidases"/>
    <property type="match status" value="1"/>
</dbReference>
<dbReference type="PANTHER" id="PTHR30404">
    <property type="entry name" value="N-ACETYLMURAMOYL-L-ALANINE AMIDASE"/>
    <property type="match status" value="1"/>
</dbReference>
<reference evidence="4 5" key="1">
    <citation type="submission" date="2016-10" db="EMBL/GenBank/DDBJ databases">
        <authorList>
            <person name="de Groot N.N."/>
        </authorList>
    </citation>
    <scope>NUCLEOTIDE SEQUENCE [LARGE SCALE GENOMIC DNA]</scope>
    <source>
        <strain evidence="4 5">DSM 44778</strain>
    </source>
</reference>
<dbReference type="AlphaFoldDB" id="A0A1I3PV74"/>
<evidence type="ECO:0000256" key="2">
    <source>
        <dbReference type="SAM" id="SignalP"/>
    </source>
</evidence>
<keyword evidence="5" id="KW-1185">Reference proteome</keyword>
<keyword evidence="2" id="KW-0732">Signal</keyword>
<proteinExistence type="predicted"/>